<dbReference type="InterPro" id="IPR023393">
    <property type="entry name" value="START-like_dom_sf"/>
</dbReference>
<organism evidence="2 3">
    <name type="scientific">Luteococcus sanguinis</name>
    <dbReference type="NCBI Taxonomy" id="174038"/>
    <lineage>
        <taxon>Bacteria</taxon>
        <taxon>Bacillati</taxon>
        <taxon>Actinomycetota</taxon>
        <taxon>Actinomycetes</taxon>
        <taxon>Propionibacteriales</taxon>
        <taxon>Propionibacteriaceae</taxon>
        <taxon>Luteococcus</taxon>
    </lineage>
</organism>
<evidence type="ECO:0000313" key="3">
    <source>
        <dbReference type="Proteomes" id="UP001596266"/>
    </source>
</evidence>
<evidence type="ECO:0000256" key="1">
    <source>
        <dbReference type="SAM" id="MobiDB-lite"/>
    </source>
</evidence>
<dbReference type="EMBL" id="JBHSUA010000020">
    <property type="protein sequence ID" value="MFC6397534.1"/>
    <property type="molecule type" value="Genomic_DNA"/>
</dbReference>
<dbReference type="InterPro" id="IPR019587">
    <property type="entry name" value="Polyketide_cyclase/dehydratase"/>
</dbReference>
<dbReference type="RefSeq" id="WP_343885837.1">
    <property type="nucleotide sequence ID" value="NZ_BAAAKI010000010.1"/>
</dbReference>
<sequence length="161" mass="18070">MNEHRVVTAEAEVAAPADVIFELIADPARQPEWDGNDNLGHADEGQRVRAVGDDFVMVNANGKVRKNHVREFAEGRLIAWQPGPVDQPSPGHLWRWELEPIDGQHTLVRHTYDWAALTDERRLERARSTTSSNLMASIQRLKELTERAPGDRPRGAGTRPA</sequence>
<feature type="compositionally biased region" description="Basic and acidic residues" evidence="1">
    <location>
        <begin position="140"/>
        <end position="154"/>
    </location>
</feature>
<dbReference type="SUPFAM" id="SSF55961">
    <property type="entry name" value="Bet v1-like"/>
    <property type="match status" value="1"/>
</dbReference>
<keyword evidence="3" id="KW-1185">Reference proteome</keyword>
<protein>
    <submittedName>
        <fullName evidence="2">SRPBCC family protein</fullName>
    </submittedName>
</protein>
<name>A0ABW1X444_9ACTN</name>
<dbReference type="Pfam" id="PF10604">
    <property type="entry name" value="Polyketide_cyc2"/>
    <property type="match status" value="1"/>
</dbReference>
<feature type="region of interest" description="Disordered" evidence="1">
    <location>
        <begin position="124"/>
        <end position="161"/>
    </location>
</feature>
<reference evidence="3" key="1">
    <citation type="journal article" date="2019" name="Int. J. Syst. Evol. Microbiol.">
        <title>The Global Catalogue of Microorganisms (GCM) 10K type strain sequencing project: providing services to taxonomists for standard genome sequencing and annotation.</title>
        <authorList>
            <consortium name="The Broad Institute Genomics Platform"/>
            <consortium name="The Broad Institute Genome Sequencing Center for Infectious Disease"/>
            <person name="Wu L."/>
            <person name="Ma J."/>
        </authorList>
    </citation>
    <scope>NUCLEOTIDE SEQUENCE [LARGE SCALE GENOMIC DNA]</scope>
    <source>
        <strain evidence="3">CGMCC 1.15277</strain>
    </source>
</reference>
<comment type="caution">
    <text evidence="2">The sequence shown here is derived from an EMBL/GenBank/DDBJ whole genome shotgun (WGS) entry which is preliminary data.</text>
</comment>
<dbReference type="Proteomes" id="UP001596266">
    <property type="component" value="Unassembled WGS sequence"/>
</dbReference>
<gene>
    <name evidence="2" type="ORF">ACFP57_11150</name>
</gene>
<accession>A0ABW1X444</accession>
<evidence type="ECO:0000313" key="2">
    <source>
        <dbReference type="EMBL" id="MFC6397534.1"/>
    </source>
</evidence>
<dbReference type="Gene3D" id="3.30.530.20">
    <property type="match status" value="1"/>
</dbReference>
<proteinExistence type="predicted"/>